<dbReference type="AlphaFoldDB" id="A0A974BPS5"/>
<reference evidence="2" key="1">
    <citation type="submission" date="2016-05" db="EMBL/GenBank/DDBJ databases">
        <title>WGS assembly of Xenopus laevis.</title>
        <authorList>
            <person name="Session A."/>
            <person name="Uno Y."/>
            <person name="Kwon T."/>
            <person name="Chapman J."/>
            <person name="Toyoda A."/>
            <person name="Takahashi S."/>
            <person name="Fukui A."/>
            <person name="Hikosaka A."/>
            <person name="Putnam N."/>
            <person name="Stites J."/>
            <person name="Van Heeringen S."/>
            <person name="Quigley I."/>
            <person name="Heinz S."/>
            <person name="Hellsten U."/>
            <person name="Lyons J."/>
            <person name="Suzuki A."/>
            <person name="Kondo M."/>
            <person name="Ogino H."/>
            <person name="Ochi H."/>
            <person name="Bogdanovic O."/>
            <person name="Lister R."/>
            <person name="Georgiou G."/>
            <person name="Paranjpe S."/>
            <person name="Van Kruijsbergen I."/>
            <person name="Mozaffari S."/>
            <person name="Shu S."/>
            <person name="Schmutz J."/>
            <person name="Jenkins J."/>
            <person name="Grimwood J."/>
            <person name="Carlson J."/>
            <person name="Mitros T."/>
            <person name="Simakov O."/>
            <person name="Heald R."/>
            <person name="Miller K."/>
            <person name="Haudenschild C."/>
            <person name="Kuroki Y."/>
            <person name="Tanaka T."/>
            <person name="Michiue T."/>
            <person name="Watanabe M."/>
            <person name="Kinoshita T."/>
            <person name="Ohta Y."/>
            <person name="Mawaribuchi S."/>
            <person name="Suzuki Y."/>
            <person name="Haramoto Y."/>
            <person name="Yamamoto T."/>
            <person name="Takagi C."/>
            <person name="Kitzman J."/>
            <person name="Shendure J."/>
            <person name="Nakayama T."/>
            <person name="Izutsu Y."/>
            <person name="Robert J."/>
            <person name="Dichmann D."/>
            <person name="Flajnik M."/>
            <person name="Houston D."/>
            <person name="Marcotte E."/>
            <person name="Wallingford J."/>
            <person name="Ito Y."/>
            <person name="Asashima M."/>
            <person name="Ueno N."/>
            <person name="Matsuda Y."/>
            <person name="Jan Veenstra G."/>
            <person name="Fujiyama A."/>
            <person name="Harland R."/>
            <person name="Taira M."/>
            <person name="Rokhsar D.S."/>
        </authorList>
    </citation>
    <scope>NUCLEOTIDE SEQUENCE</scope>
    <source>
        <strain evidence="2">J</strain>
        <tissue evidence="2">Blood</tissue>
    </source>
</reference>
<organism evidence="2">
    <name type="scientific">Xenopus laevis</name>
    <name type="common">African clawed frog</name>
    <dbReference type="NCBI Taxonomy" id="8355"/>
    <lineage>
        <taxon>Eukaryota</taxon>
        <taxon>Metazoa</taxon>
        <taxon>Chordata</taxon>
        <taxon>Craniata</taxon>
        <taxon>Vertebrata</taxon>
        <taxon>Euteleostomi</taxon>
        <taxon>Amphibia</taxon>
        <taxon>Batrachia</taxon>
        <taxon>Anura</taxon>
        <taxon>Pipoidea</taxon>
        <taxon>Pipidae</taxon>
        <taxon>Xenopodinae</taxon>
        <taxon>Xenopus</taxon>
        <taxon>Xenopus</taxon>
    </lineage>
</organism>
<evidence type="ECO:0000256" key="1">
    <source>
        <dbReference type="SAM" id="MobiDB-lite"/>
    </source>
</evidence>
<dbReference type="EMBL" id="KV467930">
    <property type="protein sequence ID" value="OCT55976.1"/>
    <property type="molecule type" value="Genomic_DNA"/>
</dbReference>
<dbReference type="Proteomes" id="UP000694892">
    <property type="component" value="Unassembled WGS sequence"/>
</dbReference>
<accession>A0A974BPS5</accession>
<gene>
    <name evidence="2" type="ORF">XELAEV_18004310mg</name>
</gene>
<evidence type="ECO:0000313" key="2">
    <source>
        <dbReference type="EMBL" id="OCT55976.1"/>
    </source>
</evidence>
<name>A0A974BPS5_XENLA</name>
<feature type="region of interest" description="Disordered" evidence="1">
    <location>
        <begin position="77"/>
        <end position="97"/>
    </location>
</feature>
<sequence>NIRGNIHLTQSQPTDKTKPRGKVISLLWALLYVPHSFTITPYCPHGTCLCFPPLVPDLDKGNMYLATMLVHKSRAGGRYQGAEGQISKEPVSTGNTN</sequence>
<feature type="non-terminal residue" evidence="2">
    <location>
        <position position="1"/>
    </location>
</feature>
<protein>
    <submittedName>
        <fullName evidence="2">Uncharacterized protein</fullName>
    </submittedName>
</protein>
<proteinExistence type="predicted"/>